<dbReference type="GO" id="GO:0005524">
    <property type="term" value="F:ATP binding"/>
    <property type="evidence" value="ECO:0007669"/>
    <property type="project" value="UniProtKB-KW"/>
</dbReference>
<dbReference type="Pfam" id="PF00004">
    <property type="entry name" value="AAA"/>
    <property type="match status" value="1"/>
</dbReference>
<evidence type="ECO:0000259" key="5">
    <source>
        <dbReference type="SMART" id="SM00382"/>
    </source>
</evidence>
<name>A0ABU8CK49_9HYPH</name>
<comment type="similarity">
    <text evidence="1">Belongs to the AAA ATPase family.</text>
</comment>
<keyword evidence="7" id="KW-1185">Reference proteome</keyword>
<dbReference type="Gene3D" id="3.40.50.300">
    <property type="entry name" value="P-loop containing nucleotide triphosphate hydrolases"/>
    <property type="match status" value="1"/>
</dbReference>
<sequence length="387" mass="42860">MAAVASKLEKDILNLARIALSGRPQDVLQMVHRMAKAHRENAPELATGLVELMREAPTQASPLRRQTEAVLPTDADTRFSLLRIEEPPTLDHEPVFSVEVGRSLDRIVDERTHLDALLKVGLEPTRSAIFTGPPGVGKTMAARWVARSLNRPLLILDLAAVMSSYLGRTGTNLRHVLDYAKSMRCVLLLDELDAIAKRRDDRGEIGELKRLVTVLIQEIDDWPATGLLLAATNHAELLDPAIWRRFDHAIEFPMPDPHAIRAFVKAALSPYMEKSDEWAGIMAGTMAGKSFSDIDRDLKSARRLAAIRGGDLASYLKDLIRPDQLAKPERIALARTLAGERLMSQRAAHEFTGVARETIRGEPSKPKAKPGRKRKQDGEAQLSSGQR</sequence>
<evidence type="ECO:0000256" key="4">
    <source>
        <dbReference type="SAM" id="MobiDB-lite"/>
    </source>
</evidence>
<reference evidence="6 7" key="1">
    <citation type="submission" date="2024-01" db="EMBL/GenBank/DDBJ databases">
        <title>Draft genome sequences of three bacterial strains isolated from Acacia saligna represent a potential new species within the genus Rhizobium.</title>
        <authorList>
            <person name="Tambong J.T."/>
            <person name="Mnasri B."/>
        </authorList>
    </citation>
    <scope>NUCLEOTIDE SEQUENCE [LARGE SCALE GENOMIC DNA]</scope>
    <source>
        <strain evidence="6 7">1AS12I</strain>
    </source>
</reference>
<dbReference type="CDD" id="cd19481">
    <property type="entry name" value="RecA-like_protease"/>
    <property type="match status" value="1"/>
</dbReference>
<protein>
    <submittedName>
        <fullName evidence="6">ATP-binding protein</fullName>
    </submittedName>
</protein>
<dbReference type="SMART" id="SM00382">
    <property type="entry name" value="AAA"/>
    <property type="match status" value="1"/>
</dbReference>
<feature type="region of interest" description="Disordered" evidence="4">
    <location>
        <begin position="349"/>
        <end position="387"/>
    </location>
</feature>
<organism evidence="6 7">
    <name type="scientific">Rhizobium aouanii</name>
    <dbReference type="NCBI Taxonomy" id="3118145"/>
    <lineage>
        <taxon>Bacteria</taxon>
        <taxon>Pseudomonadati</taxon>
        <taxon>Pseudomonadota</taxon>
        <taxon>Alphaproteobacteria</taxon>
        <taxon>Hyphomicrobiales</taxon>
        <taxon>Rhizobiaceae</taxon>
        <taxon>Rhizobium/Agrobacterium group</taxon>
        <taxon>Rhizobium</taxon>
    </lineage>
</organism>
<keyword evidence="2" id="KW-0547">Nucleotide-binding</keyword>
<dbReference type="InterPro" id="IPR003593">
    <property type="entry name" value="AAA+_ATPase"/>
</dbReference>
<dbReference type="PANTHER" id="PTHR23073">
    <property type="entry name" value="26S PROTEASOME REGULATORY SUBUNIT"/>
    <property type="match status" value="1"/>
</dbReference>
<dbReference type="InterPro" id="IPR027417">
    <property type="entry name" value="P-loop_NTPase"/>
</dbReference>
<accession>A0ABU8CK49</accession>
<dbReference type="RefSeq" id="WP_264396496.1">
    <property type="nucleotide sequence ID" value="NZ_JBAMYB010000006.1"/>
</dbReference>
<keyword evidence="3 6" id="KW-0067">ATP-binding</keyword>
<evidence type="ECO:0000313" key="7">
    <source>
        <dbReference type="Proteomes" id="UP001531129"/>
    </source>
</evidence>
<dbReference type="InterPro" id="IPR050221">
    <property type="entry name" value="26S_Proteasome_ATPase"/>
</dbReference>
<dbReference type="InterPro" id="IPR003959">
    <property type="entry name" value="ATPase_AAA_core"/>
</dbReference>
<dbReference type="Proteomes" id="UP001531129">
    <property type="component" value="Unassembled WGS sequence"/>
</dbReference>
<gene>
    <name evidence="6" type="ORF">V8Q02_13590</name>
</gene>
<evidence type="ECO:0000256" key="2">
    <source>
        <dbReference type="ARBA" id="ARBA00022741"/>
    </source>
</evidence>
<evidence type="ECO:0000256" key="3">
    <source>
        <dbReference type="ARBA" id="ARBA00022840"/>
    </source>
</evidence>
<feature type="domain" description="AAA+ ATPase" evidence="5">
    <location>
        <begin position="124"/>
        <end position="256"/>
    </location>
</feature>
<dbReference type="SUPFAM" id="SSF52540">
    <property type="entry name" value="P-loop containing nucleoside triphosphate hydrolases"/>
    <property type="match status" value="1"/>
</dbReference>
<proteinExistence type="inferred from homology"/>
<evidence type="ECO:0000256" key="1">
    <source>
        <dbReference type="ARBA" id="ARBA00006914"/>
    </source>
</evidence>
<feature type="compositionally biased region" description="Basic residues" evidence="4">
    <location>
        <begin position="366"/>
        <end position="375"/>
    </location>
</feature>
<comment type="caution">
    <text evidence="6">The sequence shown here is derived from an EMBL/GenBank/DDBJ whole genome shotgun (WGS) entry which is preliminary data.</text>
</comment>
<evidence type="ECO:0000313" key="6">
    <source>
        <dbReference type="EMBL" id="MEI1249016.1"/>
    </source>
</evidence>
<dbReference type="EMBL" id="JBAMYC010000006">
    <property type="protein sequence ID" value="MEI1249016.1"/>
    <property type="molecule type" value="Genomic_DNA"/>
</dbReference>